<reference evidence="1" key="1">
    <citation type="submission" date="2024-12" db="EMBL/GenBank/DDBJ databases">
        <authorList>
            <person name="Wu N."/>
        </authorList>
    </citation>
    <scope>NUCLEOTIDE SEQUENCE</scope>
    <source>
        <strain evidence="1">P15</strain>
    </source>
</reference>
<sequence>MKFWKSLSRHAAGWLLGSLLILGGVTAGKAYAAEYFYYTQSYAPYQLMVAPLSDPAHGSVIYTSETGSPYAVAVDEANRILYFSDPHSTVATIFKANLDGSDAAPVITGAHAQGLAVNPENGDLYYAEPNTGTVYKAARGATGGTVVYSSTGAPRAVAVDAAAGYLYIADYNLGLIIRSGLDGTSPQTFISGVHAAGLAVDEANGKLYYSVAYEPDFYVAKADLATGQGEEIIYTSATGSPKALSIHKQGGTLYFSDWHSSVAGIFTASLTETPNPSVMITGVNAYGLAVATDIPKITAVSPVEGPAAGGTAVTLTGTGFTGATGVSFGGIPGTGLKVVHDTEITVTAPPGSGTVDVRVEGPGGVSPAGSNSRFTYSQPAAAAPTASVTTNSGFIKKDAVITLSSESGATLYYTAAVNAEPDIPTTATPTFVAHGGSIATPGLTYGDVLNIKAIAVAAGKADSPVISFSYTVQSQTALALTNITVSDKEYDGKVDAPADFSGAALSGIIGSDTVVLAGTPMATYSDKDAGNAKTVTVSGYSLAGPDADYYTLNQSLTVTASIVKKPLAVGDISVAAKEYDGIPSARVESISIAGGIVGTDIVTVDVSQAVAVFAGGSAPGLGKTVEVSNIMLAGTDKGNYSIAATDSATSDIVPRPVTVSQIVIADKSYDGTRSATIAGASLTGRIGVEDVTVDYSQAVASFDNEAIGSGKSVTVTGLKLGGADSGNYRLDDGSFITSGNINGLGTVDTPTASIAGGTEVKSGTAVSLTTAGFPGALIHYAAGPAAASPGEMTGQIASGGTVTITGSPGDVVVLSVYGAQTGYSSSSAAHYSYTIRQVRTLTVSGANAASKEYDGSREASVTGGTLSGQIEPGDEVVLLTERATGQFADKQAGAGKTVAATGYSLTGADSMYYELVQPSLAADIRVREVAVSSALVADKVFDGGIKAVITGITLDRKVPGDEVEVDPASAAAEFTDAGVGSGKTVTITGLKLTGADAGNYRLTSSTASAQGAILPAGAVAVPQISPGTERILSGTPVTLSVATGGAEIYYTLDGGTPGRSSIRFTQPVQVTGNPGDSVTVKAIAVKQGMTDSSVMEKQYIIAAAGELQVTAKPGDRTVALSWPAVPEAVTYSVYGGPGNTYLGVGGPVTASVYGYQAGGLTNGVSYTFYITAVDEVSRIIQSARIEATPHTVAGKPTDVKAVAGNGSVTLSFTAPADNGGSPIETYIAVSSPGGITAESAGSPIVFTGLANGVSYTFTVKAYNAAGAGLESEVSNTVTPVAPSEEGGGSSGGGTEGESSGNGSSTGNGGAGPGAPAEPLPVDVQEGIAAVTLTIKAVSANSGGAASATVSHDQINNALNRALESAKTQGNGVKAAIIIQVEAGEGTAGVETRIPQTAIEQAISSGIAYLTFTTPLLSTAFDTEALRTIAAEATGDVHFHLSPSDSSGLSSEAQRLVGSRPVYDLQVISGDKTISRFGGGVTVSVPYTPKAGEITDAIVIYYLSGSGRPAVVAESRYIPGTGMIRFRTNHFSVYGVGYNPASFRDVSEHAWYAEAVDFIAAREITSGTGDGIFSPDAAMTRGSFLVMAMRAYGITPEEPSADNFADAGSTYYTGYLAAAKRLGIAQGVDSERFVPEREITRQEMFTLIRNVLETAHRLPENTNGLGSIWSSFADSGEIESWAKEAVAFMADSGLISGSGGRLRPADTATRSEMAQLLYNLLTR</sequence>
<accession>A0ACC7P8U6</accession>
<dbReference type="EMBL" id="JBJURJ010000014">
    <property type="protein sequence ID" value="MFM9330777.1"/>
    <property type="molecule type" value="Genomic_DNA"/>
</dbReference>
<protein>
    <submittedName>
        <fullName evidence="1">YDG domain-containing protein</fullName>
    </submittedName>
</protein>
<keyword evidence="2" id="KW-1185">Reference proteome</keyword>
<proteinExistence type="predicted"/>
<name>A0ACC7P8U6_9BACL</name>
<gene>
    <name evidence="1" type="ORF">ACI1P1_21020</name>
</gene>
<evidence type="ECO:0000313" key="1">
    <source>
        <dbReference type="EMBL" id="MFM9330777.1"/>
    </source>
</evidence>
<dbReference type="Proteomes" id="UP001631969">
    <property type="component" value="Unassembled WGS sequence"/>
</dbReference>
<comment type="caution">
    <text evidence="1">The sequence shown here is derived from an EMBL/GenBank/DDBJ whole genome shotgun (WGS) entry which is preliminary data.</text>
</comment>
<organism evidence="1 2">
    <name type="scientific">Paenibacillus mesotrionivorans</name>
    <dbReference type="NCBI Taxonomy" id="3160968"/>
    <lineage>
        <taxon>Bacteria</taxon>
        <taxon>Bacillati</taxon>
        <taxon>Bacillota</taxon>
        <taxon>Bacilli</taxon>
        <taxon>Bacillales</taxon>
        <taxon>Paenibacillaceae</taxon>
        <taxon>Paenibacillus</taxon>
    </lineage>
</organism>
<evidence type="ECO:0000313" key="2">
    <source>
        <dbReference type="Proteomes" id="UP001631969"/>
    </source>
</evidence>